<organism evidence="3 4">
    <name type="scientific">Venatoribacter cucullus</name>
    <dbReference type="NCBI Taxonomy" id="2661630"/>
    <lineage>
        <taxon>Bacteria</taxon>
        <taxon>Pseudomonadati</taxon>
        <taxon>Pseudomonadota</taxon>
        <taxon>Gammaproteobacteria</taxon>
        <taxon>Oceanospirillales</taxon>
        <taxon>Oceanospirillaceae</taxon>
        <taxon>Venatoribacter</taxon>
    </lineage>
</organism>
<dbReference type="InterPro" id="IPR021878">
    <property type="entry name" value="TgpA_N"/>
</dbReference>
<dbReference type="RefSeq" id="WP_228344297.1">
    <property type="nucleotide sequence ID" value="NZ_CP046056.1"/>
</dbReference>
<dbReference type="SUPFAM" id="SSF54001">
    <property type="entry name" value="Cysteine proteinases"/>
    <property type="match status" value="1"/>
</dbReference>
<evidence type="ECO:0000313" key="4">
    <source>
        <dbReference type="Proteomes" id="UP000596074"/>
    </source>
</evidence>
<feature type="domain" description="Transglutaminase-like" evidence="2">
    <location>
        <begin position="421"/>
        <end position="492"/>
    </location>
</feature>
<dbReference type="InterPro" id="IPR038765">
    <property type="entry name" value="Papain-like_cys_pep_sf"/>
</dbReference>
<dbReference type="AlphaFoldDB" id="A0A9X7UV52"/>
<dbReference type="InterPro" id="IPR002931">
    <property type="entry name" value="Transglutaminase-like"/>
</dbReference>
<feature type="transmembrane region" description="Helical" evidence="1">
    <location>
        <begin position="572"/>
        <end position="593"/>
    </location>
</feature>
<dbReference type="PANTHER" id="PTHR42736">
    <property type="entry name" value="PROTEIN-GLUTAMINE GAMMA-GLUTAMYLTRANSFERASE"/>
    <property type="match status" value="1"/>
</dbReference>
<dbReference type="EMBL" id="CP046056">
    <property type="protein sequence ID" value="QQD24257.1"/>
    <property type="molecule type" value="Genomic_DNA"/>
</dbReference>
<gene>
    <name evidence="3" type="ORF">GJQ55_07095</name>
</gene>
<dbReference type="Pfam" id="PF13559">
    <property type="entry name" value="DUF4129"/>
    <property type="match status" value="1"/>
</dbReference>
<keyword evidence="1" id="KW-0472">Membrane</keyword>
<evidence type="ECO:0000259" key="2">
    <source>
        <dbReference type="SMART" id="SM00460"/>
    </source>
</evidence>
<dbReference type="Pfam" id="PF01841">
    <property type="entry name" value="Transglut_core"/>
    <property type="match status" value="1"/>
</dbReference>
<feature type="transmembrane region" description="Helical" evidence="1">
    <location>
        <begin position="111"/>
        <end position="129"/>
    </location>
</feature>
<sequence>MSMRTRSPVDVPIPRTAVLWLLGSQLLSLWLHATHLPVWLWAVVAFVLGWRWLTHLGRVSYPDRRIKTLAVIAASVAVFMAFERRLTLESASAFLIAASSLKLLEMKVRRDGYVVGYLSFFVLGTGFLFDQGILSGLYGVLAVWCLTTALVTLHGQGSAASGQTHSLRRSSVQAGRLAGGILLVSLPMMLVLYLLFPRMGPLWSFTLQSGKAKSGLSEEMAAGDIVDLSQSDELAFRVSFSNGQLPAREQLYWRALVLDYYDGRRWLRQSGAPQVSWFNPANPPMPAASNQLEYEIVQEATDKNWLFALTGVQAAERGTGHTSDNRLVARRPVFQRQRYMARSYLQARFSPAGLSAQEQQNSLQLPGDFNPQAREFARQLRRQYSDDRQLLAALLQHFRDQPFYYTLQPPAMATDEVDDFLFNARRGFCAHYAGALVFVARAAGIPARVVTGYQGGEWNESEQYLTVRQFDAHAWAEVWLPGEGWVQTDPTAAVAPDRIQYGLEQAVAEEGSFLQEQLFSAHRLKGIGWLNRLRLELDSLNYYWQRWVLSYDRESQRGLLQNLLGLREYQQALYWLAGSFVAFFALASLWLWWRLRPRPPSPFMRAWQRLQQRGQRLGVVMDPGETAAQYCQRLAQACPAQRSLLLWLGQEINSVLYQPAADTARQRQRLRQLIRALHRVRRQLPGQAQKQPSPATLAKGP</sequence>
<dbReference type="SMART" id="SM00460">
    <property type="entry name" value="TGc"/>
    <property type="match status" value="1"/>
</dbReference>
<feature type="transmembrane region" description="Helical" evidence="1">
    <location>
        <begin position="174"/>
        <end position="196"/>
    </location>
</feature>
<evidence type="ECO:0000313" key="3">
    <source>
        <dbReference type="EMBL" id="QQD24257.1"/>
    </source>
</evidence>
<feature type="transmembrane region" description="Helical" evidence="1">
    <location>
        <begin position="135"/>
        <end position="153"/>
    </location>
</feature>
<proteinExistence type="predicted"/>
<dbReference type="Gene3D" id="3.10.620.30">
    <property type="match status" value="1"/>
</dbReference>
<name>A0A9X7UV52_9GAMM</name>
<dbReference type="KEGG" id="vcw:GJQ55_07095"/>
<keyword evidence="4" id="KW-1185">Reference proteome</keyword>
<dbReference type="InterPro" id="IPR025403">
    <property type="entry name" value="TgpA-like_C"/>
</dbReference>
<feature type="transmembrane region" description="Helical" evidence="1">
    <location>
        <begin position="38"/>
        <end position="54"/>
    </location>
</feature>
<evidence type="ECO:0000256" key="1">
    <source>
        <dbReference type="SAM" id="Phobius"/>
    </source>
</evidence>
<protein>
    <submittedName>
        <fullName evidence="3">DUF3488 domain-containing protein</fullName>
    </submittedName>
</protein>
<dbReference type="PANTHER" id="PTHR42736:SF1">
    <property type="entry name" value="PROTEIN-GLUTAMINE GAMMA-GLUTAMYLTRANSFERASE"/>
    <property type="match status" value="1"/>
</dbReference>
<keyword evidence="1" id="KW-1133">Transmembrane helix</keyword>
<reference evidence="3 4" key="1">
    <citation type="submission" date="2019-11" db="EMBL/GenBank/DDBJ databases">
        <title>Venatorbacter sp. nov. a predator of Campylobacter and other Gram-negative bacteria.</title>
        <authorList>
            <person name="Saeedi A."/>
            <person name="Cummings N.J."/>
            <person name="Connerton I.F."/>
            <person name="Connerton P.L."/>
        </authorList>
    </citation>
    <scope>NUCLEOTIDE SEQUENCE [LARGE SCALE GENOMIC DNA]</scope>
    <source>
        <strain evidence="3">XL5</strain>
    </source>
</reference>
<dbReference type="Pfam" id="PF11992">
    <property type="entry name" value="TgpA_N"/>
    <property type="match status" value="1"/>
</dbReference>
<dbReference type="InterPro" id="IPR052901">
    <property type="entry name" value="Bact_TGase-like"/>
</dbReference>
<keyword evidence="1" id="KW-0812">Transmembrane</keyword>
<dbReference type="Proteomes" id="UP000596074">
    <property type="component" value="Chromosome"/>
</dbReference>
<accession>A0A9X7UV52</accession>